<keyword evidence="3 5" id="KW-1133">Transmembrane helix</keyword>
<feature type="transmembrane region" description="Helical" evidence="5">
    <location>
        <begin position="69"/>
        <end position="91"/>
    </location>
</feature>
<gene>
    <name evidence="6" type="ORF">PICMEDRAFT_139723</name>
</gene>
<dbReference type="GO" id="GO:0000139">
    <property type="term" value="C:Golgi membrane"/>
    <property type="evidence" value="ECO:0007669"/>
    <property type="project" value="TreeGrafter"/>
</dbReference>
<keyword evidence="2 5" id="KW-0812">Transmembrane</keyword>
<reference evidence="6 7" key="1">
    <citation type="journal article" date="2016" name="Proc. Natl. Acad. Sci. U.S.A.">
        <title>Comparative genomics of biotechnologically important yeasts.</title>
        <authorList>
            <person name="Riley R."/>
            <person name="Haridas S."/>
            <person name="Wolfe K.H."/>
            <person name="Lopes M.R."/>
            <person name="Hittinger C.T."/>
            <person name="Goeker M."/>
            <person name="Salamov A.A."/>
            <person name="Wisecaver J.H."/>
            <person name="Long T.M."/>
            <person name="Calvey C.H."/>
            <person name="Aerts A.L."/>
            <person name="Barry K.W."/>
            <person name="Choi C."/>
            <person name="Clum A."/>
            <person name="Coughlan A.Y."/>
            <person name="Deshpande S."/>
            <person name="Douglass A.P."/>
            <person name="Hanson S.J."/>
            <person name="Klenk H.-P."/>
            <person name="LaButti K.M."/>
            <person name="Lapidus A."/>
            <person name="Lindquist E.A."/>
            <person name="Lipzen A.M."/>
            <person name="Meier-Kolthoff J.P."/>
            <person name="Ohm R.A."/>
            <person name="Otillar R.P."/>
            <person name="Pangilinan J.L."/>
            <person name="Peng Y."/>
            <person name="Rokas A."/>
            <person name="Rosa C.A."/>
            <person name="Scheuner C."/>
            <person name="Sibirny A.A."/>
            <person name="Slot J.C."/>
            <person name="Stielow J.B."/>
            <person name="Sun H."/>
            <person name="Kurtzman C.P."/>
            <person name="Blackwell M."/>
            <person name="Grigoriev I.V."/>
            <person name="Jeffries T.W."/>
        </authorList>
    </citation>
    <scope>NUCLEOTIDE SEQUENCE [LARGE SCALE GENOMIC DNA]</scope>
    <source>
        <strain evidence="6 7">NRRL Y-2026</strain>
    </source>
</reference>
<dbReference type="Pfam" id="PF08507">
    <property type="entry name" value="COPI_assoc"/>
    <property type="match status" value="1"/>
</dbReference>
<evidence type="ECO:0008006" key="8">
    <source>
        <dbReference type="Google" id="ProtNLM"/>
    </source>
</evidence>
<protein>
    <recommendedName>
        <fullName evidence="8">Golgi apparatus membrane protein TVP15</fullName>
    </recommendedName>
</protein>
<evidence type="ECO:0000256" key="3">
    <source>
        <dbReference type="ARBA" id="ARBA00022989"/>
    </source>
</evidence>
<accession>A0A1E3NLE8</accession>
<evidence type="ECO:0000313" key="6">
    <source>
        <dbReference type="EMBL" id="ODQ46959.1"/>
    </source>
</evidence>
<proteinExistence type="predicted"/>
<evidence type="ECO:0000256" key="4">
    <source>
        <dbReference type="ARBA" id="ARBA00023136"/>
    </source>
</evidence>
<dbReference type="RefSeq" id="XP_019018072.1">
    <property type="nucleotide sequence ID" value="XM_019160158.1"/>
</dbReference>
<dbReference type="Proteomes" id="UP000094455">
    <property type="component" value="Unassembled WGS sequence"/>
</dbReference>
<dbReference type="PANTHER" id="PTHR28128:SF1">
    <property type="entry name" value="GOLGI APPARATUS MEMBRANE PROTEIN TVP15"/>
    <property type="match status" value="1"/>
</dbReference>
<feature type="transmembrane region" description="Helical" evidence="5">
    <location>
        <begin position="44"/>
        <end position="62"/>
    </location>
</feature>
<dbReference type="GeneID" id="30176845"/>
<keyword evidence="4 5" id="KW-0472">Membrane</keyword>
<sequence>METINLDDSVEPRYGFVFKGVNLLVAFLSVACGLTELFSRFDYFFQGIFVIGIGILIGYLEFRIPPKLFTYASSFFSFLGRGAIYMLIAVLNMHGSFIRYIIALVLLLIGVFYVVLEFLPSIHPPANMQGEQGLSNDILDDVI</sequence>
<dbReference type="EMBL" id="KV454003">
    <property type="protein sequence ID" value="ODQ46959.1"/>
    <property type="molecule type" value="Genomic_DNA"/>
</dbReference>
<dbReference type="GO" id="GO:0016192">
    <property type="term" value="P:vesicle-mediated transport"/>
    <property type="evidence" value="ECO:0007669"/>
    <property type="project" value="TreeGrafter"/>
</dbReference>
<organism evidence="6 7">
    <name type="scientific">Pichia membranifaciens NRRL Y-2026</name>
    <dbReference type="NCBI Taxonomy" id="763406"/>
    <lineage>
        <taxon>Eukaryota</taxon>
        <taxon>Fungi</taxon>
        <taxon>Dikarya</taxon>
        <taxon>Ascomycota</taxon>
        <taxon>Saccharomycotina</taxon>
        <taxon>Pichiomycetes</taxon>
        <taxon>Pichiales</taxon>
        <taxon>Pichiaceae</taxon>
        <taxon>Pichia</taxon>
    </lineage>
</organism>
<keyword evidence="7" id="KW-1185">Reference proteome</keyword>
<evidence type="ECO:0000256" key="1">
    <source>
        <dbReference type="ARBA" id="ARBA00004141"/>
    </source>
</evidence>
<name>A0A1E3NLE8_9ASCO</name>
<comment type="subcellular location">
    <subcellularLocation>
        <location evidence="1">Membrane</location>
        <topology evidence="1">Multi-pass membrane protein</topology>
    </subcellularLocation>
</comment>
<dbReference type="OrthoDB" id="423534at2759"/>
<evidence type="ECO:0000313" key="7">
    <source>
        <dbReference type="Proteomes" id="UP000094455"/>
    </source>
</evidence>
<feature type="transmembrane region" description="Helical" evidence="5">
    <location>
        <begin position="97"/>
        <end position="119"/>
    </location>
</feature>
<dbReference type="PANTHER" id="PTHR28128">
    <property type="entry name" value="GOLGI APPARATUS MEMBRANE PROTEIN TVP15"/>
    <property type="match status" value="1"/>
</dbReference>
<dbReference type="AlphaFoldDB" id="A0A1E3NLE8"/>
<evidence type="ECO:0000256" key="2">
    <source>
        <dbReference type="ARBA" id="ARBA00022692"/>
    </source>
</evidence>
<feature type="transmembrane region" description="Helical" evidence="5">
    <location>
        <begin position="21"/>
        <end position="38"/>
    </location>
</feature>
<evidence type="ECO:0000256" key="5">
    <source>
        <dbReference type="SAM" id="Phobius"/>
    </source>
</evidence>
<dbReference type="InterPro" id="IPR013714">
    <property type="entry name" value="Golgi_TVP15"/>
</dbReference>